<dbReference type="InterPro" id="IPR036770">
    <property type="entry name" value="Ankyrin_rpt-contain_sf"/>
</dbReference>
<dbReference type="eggNOG" id="ENOG5030QRS">
    <property type="taxonomic scope" value="Bacteria"/>
</dbReference>
<dbReference type="EMBL" id="LNYV01000034">
    <property type="protein sequence ID" value="KTD56096.1"/>
    <property type="molecule type" value="Genomic_DNA"/>
</dbReference>
<name>A0A0W0YGT7_9GAMM</name>
<dbReference type="AlphaFoldDB" id="A0A0W0YGT7"/>
<sequence length="173" mass="19845">MKLIEYVRSNNIDEVKKRLSKNYIEDNEINEAFQEACGLGYSNFVELFLNDSRVNPGSPSIQAIEYSYAPSITDSFGLQQACYNGHANIVDLLLQDKRSDPSAGHYRCIKLIVDKAESNNNYKQILQKVTNYCWNNYMDYRNALGPKLSAKIDTILAKEVYNADENQIRPHHK</sequence>
<dbReference type="PATRIC" id="fig|28087.4.peg.2398"/>
<dbReference type="OrthoDB" id="5649695at2"/>
<accession>A0A0W0YGT7</accession>
<proteinExistence type="predicted"/>
<evidence type="ECO:0000313" key="2">
    <source>
        <dbReference type="Proteomes" id="UP000054621"/>
    </source>
</evidence>
<dbReference type="Proteomes" id="UP000054621">
    <property type="component" value="Unassembled WGS sequence"/>
</dbReference>
<dbReference type="SUPFAM" id="SSF48403">
    <property type="entry name" value="Ankyrin repeat"/>
    <property type="match status" value="1"/>
</dbReference>
<reference evidence="1 2" key="1">
    <citation type="submission" date="2015-11" db="EMBL/GenBank/DDBJ databases">
        <title>Genomic analysis of 38 Legionella species identifies large and diverse effector repertoires.</title>
        <authorList>
            <person name="Burstein D."/>
            <person name="Amaro F."/>
            <person name="Zusman T."/>
            <person name="Lifshitz Z."/>
            <person name="Cohen O."/>
            <person name="Gilbert J.A."/>
            <person name="Pupko T."/>
            <person name="Shuman H.A."/>
            <person name="Segal G."/>
        </authorList>
    </citation>
    <scope>NUCLEOTIDE SEQUENCE [LARGE SCALE GENOMIC DNA]</scope>
    <source>
        <strain evidence="1 2">Mt.St.Helens-4</strain>
    </source>
</reference>
<dbReference type="STRING" id="28087.Lsai_2226"/>
<protein>
    <submittedName>
        <fullName evidence="1">Ankyrin repeat protein</fullName>
    </submittedName>
</protein>
<evidence type="ECO:0000313" key="1">
    <source>
        <dbReference type="EMBL" id="KTD56096.1"/>
    </source>
</evidence>
<gene>
    <name evidence="1" type="ORF">Lsai_2226</name>
</gene>
<organism evidence="1 2">
    <name type="scientific">Legionella sainthelensi</name>
    <dbReference type="NCBI Taxonomy" id="28087"/>
    <lineage>
        <taxon>Bacteria</taxon>
        <taxon>Pseudomonadati</taxon>
        <taxon>Pseudomonadota</taxon>
        <taxon>Gammaproteobacteria</taxon>
        <taxon>Legionellales</taxon>
        <taxon>Legionellaceae</taxon>
        <taxon>Legionella</taxon>
    </lineage>
</organism>
<comment type="caution">
    <text evidence="1">The sequence shown here is derived from an EMBL/GenBank/DDBJ whole genome shotgun (WGS) entry which is preliminary data.</text>
</comment>
<dbReference type="RefSeq" id="WP_027270310.1">
    <property type="nucleotide sequence ID" value="NZ_CAAAJE010000006.1"/>
</dbReference>
<dbReference type="Gene3D" id="1.25.40.20">
    <property type="entry name" value="Ankyrin repeat-containing domain"/>
    <property type="match status" value="1"/>
</dbReference>